<name>A0ABQ1MUT0_9BACT</name>
<dbReference type="Proteomes" id="UP000636010">
    <property type="component" value="Unassembled WGS sequence"/>
</dbReference>
<reference evidence="2" key="1">
    <citation type="journal article" date="2019" name="Int. J. Syst. Evol. Microbiol.">
        <title>The Global Catalogue of Microorganisms (GCM) 10K type strain sequencing project: providing services to taxonomists for standard genome sequencing and annotation.</title>
        <authorList>
            <consortium name="The Broad Institute Genomics Platform"/>
            <consortium name="The Broad Institute Genome Sequencing Center for Infectious Disease"/>
            <person name="Wu L."/>
            <person name="Ma J."/>
        </authorList>
    </citation>
    <scope>NUCLEOTIDE SEQUENCE [LARGE SCALE GENOMIC DNA]</scope>
    <source>
        <strain evidence="2">CGMCC 1.10832</strain>
    </source>
</reference>
<organism evidence="1 2">
    <name type="scientific">Marivirga lumbricoides</name>
    <dbReference type="NCBI Taxonomy" id="1046115"/>
    <lineage>
        <taxon>Bacteria</taxon>
        <taxon>Pseudomonadati</taxon>
        <taxon>Bacteroidota</taxon>
        <taxon>Cytophagia</taxon>
        <taxon>Cytophagales</taxon>
        <taxon>Marivirgaceae</taxon>
        <taxon>Marivirga</taxon>
    </lineage>
</organism>
<dbReference type="RefSeq" id="WP_188466228.1">
    <property type="nucleotide sequence ID" value="NZ_BAABHU010000012.1"/>
</dbReference>
<proteinExistence type="predicted"/>
<protein>
    <submittedName>
        <fullName evidence="1">Uncharacterized protein</fullName>
    </submittedName>
</protein>
<keyword evidence="2" id="KW-1185">Reference proteome</keyword>
<dbReference type="EMBL" id="BMEC01000012">
    <property type="protein sequence ID" value="GGC47434.1"/>
    <property type="molecule type" value="Genomic_DNA"/>
</dbReference>
<comment type="caution">
    <text evidence="1">The sequence shown here is derived from an EMBL/GenBank/DDBJ whole genome shotgun (WGS) entry which is preliminary data.</text>
</comment>
<evidence type="ECO:0000313" key="1">
    <source>
        <dbReference type="EMBL" id="GGC47434.1"/>
    </source>
</evidence>
<accession>A0ABQ1MUT0</accession>
<evidence type="ECO:0000313" key="2">
    <source>
        <dbReference type="Proteomes" id="UP000636010"/>
    </source>
</evidence>
<sequence length="96" mass="10872">MDKIEIIKGTYSPEEAKEILFNIINSKLDFHNMKNVSSQIRYNQPEASSEKRIEELNNSFKKIQQVIAKAAEDNQNLTINSSIELTLSSSKADNIA</sequence>
<gene>
    <name evidence="1" type="ORF">GCM10011506_36270</name>
</gene>